<reference evidence="8 9" key="1">
    <citation type="journal article" date="2022" name="Allergy">
        <title>Genome assembly and annotation of Periplaneta americana reveal a comprehensive cockroach allergen profile.</title>
        <authorList>
            <person name="Wang L."/>
            <person name="Xiong Q."/>
            <person name="Saelim N."/>
            <person name="Wang L."/>
            <person name="Nong W."/>
            <person name="Wan A.T."/>
            <person name="Shi M."/>
            <person name="Liu X."/>
            <person name="Cao Q."/>
            <person name="Hui J.H.L."/>
            <person name="Sookrung N."/>
            <person name="Leung T.F."/>
            <person name="Tungtrongchitr A."/>
            <person name="Tsui S.K.W."/>
        </authorList>
    </citation>
    <scope>NUCLEOTIDE SEQUENCE [LARGE SCALE GENOMIC DNA]</scope>
    <source>
        <strain evidence="8">PWHHKU_190912</strain>
    </source>
</reference>
<keyword evidence="5" id="KW-0378">Hydrolase</keyword>
<gene>
    <name evidence="8" type="ORF">ANN_19113</name>
</gene>
<evidence type="ECO:0000313" key="8">
    <source>
        <dbReference type="EMBL" id="KAJ4430525.1"/>
    </source>
</evidence>
<evidence type="ECO:0000256" key="6">
    <source>
        <dbReference type="ARBA" id="ARBA00022918"/>
    </source>
</evidence>
<keyword evidence="2" id="KW-0548">Nucleotidyltransferase</keyword>
<protein>
    <recommendedName>
        <fullName evidence="7">Reverse transcriptase RNase H-like domain-containing protein</fullName>
    </recommendedName>
</protein>
<feature type="domain" description="Reverse transcriptase RNase H-like" evidence="7">
    <location>
        <begin position="39"/>
        <end position="134"/>
    </location>
</feature>
<dbReference type="InterPro" id="IPR041373">
    <property type="entry name" value="RT_RNaseH"/>
</dbReference>
<evidence type="ECO:0000256" key="5">
    <source>
        <dbReference type="ARBA" id="ARBA00022801"/>
    </source>
</evidence>
<proteinExistence type="predicted"/>
<sequence length="185" mass="20867">METDVVAWHTLRKDELLYELKVCGVEVDSNSDCATLLAKTDTCVSAVAAVLLQDFENGLCVVVYVSRTLSGQERKYSVYELEALAVLFGVEKFRMYLEHSEFLLQTDKQALSWVLARPRKSGRLARLALRVSAFRFRVEHVRVTQNMVADTLSRMFDEQGRGVPSVQDAPPVVLPVLCEVPLLFQ</sequence>
<keyword evidence="1" id="KW-0808">Transferase</keyword>
<keyword evidence="9" id="KW-1185">Reference proteome</keyword>
<evidence type="ECO:0000256" key="1">
    <source>
        <dbReference type="ARBA" id="ARBA00022679"/>
    </source>
</evidence>
<dbReference type="Proteomes" id="UP001148838">
    <property type="component" value="Unassembled WGS sequence"/>
</dbReference>
<dbReference type="Pfam" id="PF17917">
    <property type="entry name" value="RT_RNaseH"/>
    <property type="match status" value="1"/>
</dbReference>
<dbReference type="EMBL" id="JAJSOF020000031">
    <property type="protein sequence ID" value="KAJ4430525.1"/>
    <property type="molecule type" value="Genomic_DNA"/>
</dbReference>
<evidence type="ECO:0000256" key="2">
    <source>
        <dbReference type="ARBA" id="ARBA00022695"/>
    </source>
</evidence>
<keyword evidence="4" id="KW-0255">Endonuclease</keyword>
<keyword evidence="6" id="KW-0695">RNA-directed DNA polymerase</keyword>
<comment type="caution">
    <text evidence="8">The sequence shown here is derived from an EMBL/GenBank/DDBJ whole genome shotgun (WGS) entry which is preliminary data.</text>
</comment>
<evidence type="ECO:0000256" key="3">
    <source>
        <dbReference type="ARBA" id="ARBA00022722"/>
    </source>
</evidence>
<evidence type="ECO:0000259" key="7">
    <source>
        <dbReference type="Pfam" id="PF17917"/>
    </source>
</evidence>
<keyword evidence="3" id="KW-0540">Nuclease</keyword>
<evidence type="ECO:0000256" key="4">
    <source>
        <dbReference type="ARBA" id="ARBA00022759"/>
    </source>
</evidence>
<dbReference type="CDD" id="cd09274">
    <property type="entry name" value="RNase_HI_RT_Ty3"/>
    <property type="match status" value="1"/>
</dbReference>
<accession>A0ABQ8S965</accession>
<dbReference type="SUPFAM" id="SSF56672">
    <property type="entry name" value="DNA/RNA polymerases"/>
    <property type="match status" value="1"/>
</dbReference>
<name>A0ABQ8S965_PERAM</name>
<dbReference type="PANTHER" id="PTHR37984:SF5">
    <property type="entry name" value="PROTEIN NYNRIN-LIKE"/>
    <property type="match status" value="1"/>
</dbReference>
<dbReference type="InterPro" id="IPR043502">
    <property type="entry name" value="DNA/RNA_pol_sf"/>
</dbReference>
<evidence type="ECO:0000313" key="9">
    <source>
        <dbReference type="Proteomes" id="UP001148838"/>
    </source>
</evidence>
<organism evidence="8 9">
    <name type="scientific">Periplaneta americana</name>
    <name type="common">American cockroach</name>
    <name type="synonym">Blatta americana</name>
    <dbReference type="NCBI Taxonomy" id="6978"/>
    <lineage>
        <taxon>Eukaryota</taxon>
        <taxon>Metazoa</taxon>
        <taxon>Ecdysozoa</taxon>
        <taxon>Arthropoda</taxon>
        <taxon>Hexapoda</taxon>
        <taxon>Insecta</taxon>
        <taxon>Pterygota</taxon>
        <taxon>Neoptera</taxon>
        <taxon>Polyneoptera</taxon>
        <taxon>Dictyoptera</taxon>
        <taxon>Blattodea</taxon>
        <taxon>Blattoidea</taxon>
        <taxon>Blattidae</taxon>
        <taxon>Blattinae</taxon>
        <taxon>Periplaneta</taxon>
    </lineage>
</organism>
<dbReference type="PANTHER" id="PTHR37984">
    <property type="entry name" value="PROTEIN CBG26694"/>
    <property type="match status" value="1"/>
</dbReference>
<dbReference type="InterPro" id="IPR050951">
    <property type="entry name" value="Retrovirus_Pol_polyprotein"/>
</dbReference>